<keyword evidence="1" id="KW-0812">Transmembrane</keyword>
<dbReference type="EMBL" id="CAJMWS010000824">
    <property type="protein sequence ID" value="CAE6465398.1"/>
    <property type="molecule type" value="Genomic_DNA"/>
</dbReference>
<accession>A0A8H3BV13</accession>
<evidence type="ECO:0000313" key="2">
    <source>
        <dbReference type="EMBL" id="CAE6465398.1"/>
    </source>
</evidence>
<protein>
    <submittedName>
        <fullName evidence="2">Uncharacterized protein</fullName>
    </submittedName>
</protein>
<feature type="transmembrane region" description="Helical" evidence="1">
    <location>
        <begin position="28"/>
        <end position="50"/>
    </location>
</feature>
<name>A0A8H3BV13_9AGAM</name>
<dbReference type="Proteomes" id="UP000663846">
    <property type="component" value="Unassembled WGS sequence"/>
</dbReference>
<dbReference type="PANTHER" id="PTHR40465:SF1">
    <property type="entry name" value="DUF6534 DOMAIN-CONTAINING PROTEIN"/>
    <property type="match status" value="1"/>
</dbReference>
<organism evidence="2 3">
    <name type="scientific">Rhizoctonia solani</name>
    <dbReference type="NCBI Taxonomy" id="456999"/>
    <lineage>
        <taxon>Eukaryota</taxon>
        <taxon>Fungi</taxon>
        <taxon>Dikarya</taxon>
        <taxon>Basidiomycota</taxon>
        <taxon>Agaricomycotina</taxon>
        <taxon>Agaricomycetes</taxon>
        <taxon>Cantharellales</taxon>
        <taxon>Ceratobasidiaceae</taxon>
        <taxon>Rhizoctonia</taxon>
    </lineage>
</organism>
<evidence type="ECO:0000313" key="3">
    <source>
        <dbReference type="Proteomes" id="UP000663846"/>
    </source>
</evidence>
<gene>
    <name evidence="2" type="ORF">RDB_LOCUS166114</name>
</gene>
<comment type="caution">
    <text evidence="2">The sequence shown here is derived from an EMBL/GenBank/DDBJ whole genome shotgun (WGS) entry which is preliminary data.</text>
</comment>
<proteinExistence type="predicted"/>
<keyword evidence="1" id="KW-1133">Transmembrane helix</keyword>
<evidence type="ECO:0000256" key="1">
    <source>
        <dbReference type="SAM" id="Phobius"/>
    </source>
</evidence>
<dbReference type="PANTHER" id="PTHR40465">
    <property type="entry name" value="CHROMOSOME 1, WHOLE GENOME SHOTGUN SEQUENCE"/>
    <property type="match status" value="1"/>
</dbReference>
<feature type="transmembrane region" description="Helical" evidence="1">
    <location>
        <begin position="62"/>
        <end position="86"/>
    </location>
</feature>
<reference evidence="2" key="1">
    <citation type="submission" date="2021-01" db="EMBL/GenBank/DDBJ databases">
        <authorList>
            <person name="Kaushik A."/>
        </authorList>
    </citation>
    <scope>NUCLEOTIDE SEQUENCE</scope>
    <source>
        <strain evidence="2">AG1-1C</strain>
    </source>
</reference>
<keyword evidence="1" id="KW-0472">Membrane</keyword>
<sequence>MDISHRSLVLPNVLAGAPSDYSHSVGPILLGAIFNSLLLGVMIVQCQTYYTNFSCDHTRLKLLVSYLLVMNLLNTGFDIALAWHYAVNLFGNFPAVENSMWLYTIGRDQIPKLTKANVVFEGRAGDDGMH</sequence>
<dbReference type="AlphaFoldDB" id="A0A8H3BV13"/>